<protein>
    <submittedName>
        <fullName evidence="1">Uncharacterized protein</fullName>
    </submittedName>
</protein>
<dbReference type="AlphaFoldDB" id="A0A1X6PJV7"/>
<keyword evidence="2" id="KW-1185">Reference proteome</keyword>
<evidence type="ECO:0000313" key="2">
    <source>
        <dbReference type="Proteomes" id="UP000218209"/>
    </source>
</evidence>
<dbReference type="EMBL" id="KV918765">
    <property type="protein sequence ID" value="OSX81152.1"/>
    <property type="molecule type" value="Genomic_DNA"/>
</dbReference>
<proteinExistence type="predicted"/>
<organism evidence="1 2">
    <name type="scientific">Porphyra umbilicalis</name>
    <name type="common">Purple laver</name>
    <name type="synonym">Red alga</name>
    <dbReference type="NCBI Taxonomy" id="2786"/>
    <lineage>
        <taxon>Eukaryota</taxon>
        <taxon>Rhodophyta</taxon>
        <taxon>Bangiophyceae</taxon>
        <taxon>Bangiales</taxon>
        <taxon>Bangiaceae</taxon>
        <taxon>Porphyra</taxon>
    </lineage>
</organism>
<dbReference type="Proteomes" id="UP000218209">
    <property type="component" value="Unassembled WGS sequence"/>
</dbReference>
<name>A0A1X6PJV7_PORUM</name>
<accession>A0A1X6PJV7</accession>
<reference evidence="1 2" key="1">
    <citation type="submission" date="2017-03" db="EMBL/GenBank/DDBJ databases">
        <title>WGS assembly of Porphyra umbilicalis.</title>
        <authorList>
            <person name="Brawley S.H."/>
            <person name="Blouin N.A."/>
            <person name="Ficko-Blean E."/>
            <person name="Wheeler G.L."/>
            <person name="Lohr M."/>
            <person name="Goodson H.V."/>
            <person name="Jenkins J.W."/>
            <person name="Blaby-Haas C.E."/>
            <person name="Helliwell K.E."/>
            <person name="Chan C."/>
            <person name="Marriage T."/>
            <person name="Bhattacharya D."/>
            <person name="Klein A.S."/>
            <person name="Badis Y."/>
            <person name="Brodie J."/>
            <person name="Cao Y."/>
            <person name="Collen J."/>
            <person name="Dittami S.M."/>
            <person name="Gachon C.M."/>
            <person name="Green B.R."/>
            <person name="Karpowicz S."/>
            <person name="Kim J.W."/>
            <person name="Kudahl U."/>
            <person name="Lin S."/>
            <person name="Michel G."/>
            <person name="Mittag M."/>
            <person name="Olson B.J."/>
            <person name="Pangilinan J."/>
            <person name="Peng Y."/>
            <person name="Qiu H."/>
            <person name="Shu S."/>
            <person name="Singer J.T."/>
            <person name="Smith A.G."/>
            <person name="Sprecher B.N."/>
            <person name="Wagner V."/>
            <person name="Wang W."/>
            <person name="Wang Z.-Y."/>
            <person name="Yan J."/>
            <person name="Yarish C."/>
            <person name="Zoeuner-Riek S."/>
            <person name="Zhuang Y."/>
            <person name="Zou Y."/>
            <person name="Lindquist E.A."/>
            <person name="Grimwood J."/>
            <person name="Barry K."/>
            <person name="Rokhsar D.S."/>
            <person name="Schmutz J."/>
            <person name="Stiller J.W."/>
            <person name="Grossman A.R."/>
            <person name="Prochnik S.E."/>
        </authorList>
    </citation>
    <scope>NUCLEOTIDE SEQUENCE [LARGE SCALE GENOMIC DNA]</scope>
    <source>
        <strain evidence="1">4086291</strain>
    </source>
</reference>
<sequence>MTYAFVDTVEQAGSGRAWARLTWAELLVRMRNTLQAAGHRQQAQICSNVPCFNLLSRLGCQW</sequence>
<evidence type="ECO:0000313" key="1">
    <source>
        <dbReference type="EMBL" id="OSX81152.1"/>
    </source>
</evidence>
<gene>
    <name evidence="1" type="ORF">BU14_0025s0033</name>
</gene>